<organism evidence="1 2">
    <name type="scientific">Popillia japonica</name>
    <name type="common">Japanese beetle</name>
    <dbReference type="NCBI Taxonomy" id="7064"/>
    <lineage>
        <taxon>Eukaryota</taxon>
        <taxon>Metazoa</taxon>
        <taxon>Ecdysozoa</taxon>
        <taxon>Arthropoda</taxon>
        <taxon>Hexapoda</taxon>
        <taxon>Insecta</taxon>
        <taxon>Pterygota</taxon>
        <taxon>Neoptera</taxon>
        <taxon>Endopterygota</taxon>
        <taxon>Coleoptera</taxon>
        <taxon>Polyphaga</taxon>
        <taxon>Scarabaeiformia</taxon>
        <taxon>Scarabaeidae</taxon>
        <taxon>Rutelinae</taxon>
        <taxon>Popillia</taxon>
    </lineage>
</organism>
<dbReference type="EMBL" id="JASPKY010000073">
    <property type="protein sequence ID" value="KAK9739589.1"/>
    <property type="molecule type" value="Genomic_DNA"/>
</dbReference>
<evidence type="ECO:0000313" key="1">
    <source>
        <dbReference type="EMBL" id="KAK9739589.1"/>
    </source>
</evidence>
<dbReference type="PANTHER" id="PTHR46114">
    <property type="entry name" value="APPLE DOMAIN-CONTAINING PROTEIN"/>
    <property type="match status" value="1"/>
</dbReference>
<accession>A0AAW1M1C7</accession>
<gene>
    <name evidence="1" type="ORF">QE152_g8863</name>
</gene>
<dbReference type="AlphaFoldDB" id="A0AAW1M1C7"/>
<name>A0AAW1M1C7_POPJA</name>
<dbReference type="PANTHER" id="PTHR46114:SF1">
    <property type="entry name" value="ZAD DOMAIN-CONTAINING PROTEIN"/>
    <property type="match status" value="1"/>
</dbReference>
<reference evidence="1 2" key="1">
    <citation type="journal article" date="2024" name="BMC Genomics">
        <title>De novo assembly and annotation of Popillia japonica's genome with initial clues to its potential as an invasive pest.</title>
        <authorList>
            <person name="Cucini C."/>
            <person name="Boschi S."/>
            <person name="Funari R."/>
            <person name="Cardaioli E."/>
            <person name="Iannotti N."/>
            <person name="Marturano G."/>
            <person name="Paoli F."/>
            <person name="Bruttini M."/>
            <person name="Carapelli A."/>
            <person name="Frati F."/>
            <person name="Nardi F."/>
        </authorList>
    </citation>
    <scope>NUCLEOTIDE SEQUENCE [LARGE SCALE GENOMIC DNA]</scope>
    <source>
        <strain evidence="1">DMR45628</strain>
    </source>
</reference>
<proteinExistence type="predicted"/>
<sequence length="114" mass="13195">MTELQNNAWLVFKNIVKDFLGNSRAQNYTEIVQQLLENFKMLGCDMSIKLHFLNSNLANFPKNLGAVSANFPKNLGAVSDEQCERFHQDLKVMEAYNGIYLHMMADYCWGIRRD</sequence>
<protein>
    <submittedName>
        <fullName evidence="1">Uncharacterized protein</fullName>
    </submittedName>
</protein>
<keyword evidence="2" id="KW-1185">Reference proteome</keyword>
<dbReference type="Proteomes" id="UP001458880">
    <property type="component" value="Unassembled WGS sequence"/>
</dbReference>
<evidence type="ECO:0000313" key="2">
    <source>
        <dbReference type="Proteomes" id="UP001458880"/>
    </source>
</evidence>
<comment type="caution">
    <text evidence="1">The sequence shown here is derived from an EMBL/GenBank/DDBJ whole genome shotgun (WGS) entry which is preliminary data.</text>
</comment>